<dbReference type="Pfam" id="PF10318">
    <property type="entry name" value="7TM_GPCR_Srh"/>
    <property type="match status" value="1"/>
</dbReference>
<keyword evidence="2" id="KW-1185">Reference proteome</keyword>
<reference evidence="3" key="1">
    <citation type="submission" date="2022-11" db="UniProtKB">
        <authorList>
            <consortium name="WormBaseParasite"/>
        </authorList>
    </citation>
    <scope>IDENTIFICATION</scope>
</reference>
<evidence type="ECO:0000313" key="3">
    <source>
        <dbReference type="WBParaSite" id="ACRNAN_scaffold1850.g23874.t1"/>
    </source>
</evidence>
<dbReference type="Proteomes" id="UP000887540">
    <property type="component" value="Unplaced"/>
</dbReference>
<feature type="transmembrane region" description="Helical" evidence="1">
    <location>
        <begin position="41"/>
        <end position="66"/>
    </location>
</feature>
<dbReference type="AlphaFoldDB" id="A0A914D3Z2"/>
<feature type="transmembrane region" description="Helical" evidence="1">
    <location>
        <begin position="131"/>
        <end position="152"/>
    </location>
</feature>
<feature type="transmembrane region" description="Helical" evidence="1">
    <location>
        <begin position="86"/>
        <end position="111"/>
    </location>
</feature>
<evidence type="ECO:0000313" key="2">
    <source>
        <dbReference type="Proteomes" id="UP000887540"/>
    </source>
</evidence>
<accession>A0A914D3Z2</accession>
<evidence type="ECO:0000256" key="1">
    <source>
        <dbReference type="SAM" id="Phobius"/>
    </source>
</evidence>
<keyword evidence="1" id="KW-1133">Transmembrane helix</keyword>
<name>A0A914D3Z2_9BILA</name>
<organism evidence="2 3">
    <name type="scientific">Acrobeloides nanus</name>
    <dbReference type="NCBI Taxonomy" id="290746"/>
    <lineage>
        <taxon>Eukaryota</taxon>
        <taxon>Metazoa</taxon>
        <taxon>Ecdysozoa</taxon>
        <taxon>Nematoda</taxon>
        <taxon>Chromadorea</taxon>
        <taxon>Rhabditida</taxon>
        <taxon>Tylenchina</taxon>
        <taxon>Cephalobomorpha</taxon>
        <taxon>Cephaloboidea</taxon>
        <taxon>Cephalobidae</taxon>
        <taxon>Acrobeloides</taxon>
    </lineage>
</organism>
<keyword evidence="1" id="KW-0472">Membrane</keyword>
<sequence length="181" mass="20886">MTLQNALSNILTNHPKLDLLFQQEPSLIGIDDHYIATFAKLFIVFLGAYVVLITFLLSLIYVIYLFKYNAIKKNLSVMTKKTFNMLFRVLTIQLLVFGTAIMVPCLIAYGVQFFRLKGFNGLTVVIMIPFSFHHTMDFLCVMYFIIPFRIFIVEKLKGIRALLNCNVMKNRIHVMINGVYA</sequence>
<dbReference type="WBParaSite" id="ACRNAN_scaffold1850.g23874.t1">
    <property type="protein sequence ID" value="ACRNAN_scaffold1850.g23874.t1"/>
    <property type="gene ID" value="ACRNAN_scaffold1850.g23874"/>
</dbReference>
<keyword evidence="1" id="KW-0812">Transmembrane</keyword>
<protein>
    <submittedName>
        <fullName evidence="3">G protein-coupled receptor</fullName>
    </submittedName>
</protein>
<proteinExistence type="predicted"/>
<dbReference type="InterPro" id="IPR019422">
    <property type="entry name" value="7TM_GPCR_serpentine_rcpt_Srh"/>
</dbReference>